<dbReference type="Pfam" id="PF04248">
    <property type="entry name" value="NTP_transf_9"/>
    <property type="match status" value="1"/>
</dbReference>
<dbReference type="EMBL" id="VHJK01000001">
    <property type="protein sequence ID" value="TRD12774.1"/>
    <property type="molecule type" value="Genomic_DNA"/>
</dbReference>
<dbReference type="Gene3D" id="2.170.150.40">
    <property type="entry name" value="Domain of unknown function (DUF427)"/>
    <property type="match status" value="1"/>
</dbReference>
<evidence type="ECO:0000313" key="3">
    <source>
        <dbReference type="Proteomes" id="UP000316343"/>
    </source>
</evidence>
<comment type="caution">
    <text evidence="2">The sequence shown here is derived from an EMBL/GenBank/DDBJ whole genome shotgun (WGS) entry which is preliminary data.</text>
</comment>
<proteinExistence type="predicted"/>
<feature type="domain" description="DUF427" evidence="1">
    <location>
        <begin position="33"/>
        <end position="125"/>
    </location>
</feature>
<dbReference type="RefSeq" id="WP_142789040.1">
    <property type="nucleotide sequence ID" value="NZ_VHJK01000001.1"/>
</dbReference>
<evidence type="ECO:0000313" key="2">
    <source>
        <dbReference type="EMBL" id="TRD12774.1"/>
    </source>
</evidence>
<evidence type="ECO:0000259" key="1">
    <source>
        <dbReference type="Pfam" id="PF04248"/>
    </source>
</evidence>
<dbReference type="Proteomes" id="UP000316343">
    <property type="component" value="Unassembled WGS sequence"/>
</dbReference>
<dbReference type="PANTHER" id="PTHR43058">
    <property type="entry name" value="SLR0655 PROTEIN"/>
    <property type="match status" value="1"/>
</dbReference>
<dbReference type="InterPro" id="IPR007361">
    <property type="entry name" value="DUF427"/>
</dbReference>
<name>A0A547PFF6_9SPHN</name>
<accession>A0A547PFF6</accession>
<dbReference type="OrthoDB" id="9815163at2"/>
<gene>
    <name evidence="2" type="ORF">FGU71_07855</name>
</gene>
<protein>
    <submittedName>
        <fullName evidence="2">DUF427 domain-containing protein</fullName>
    </submittedName>
</protein>
<keyword evidence="3" id="KW-1185">Reference proteome</keyword>
<organism evidence="2 3">
    <name type="scientific">Erythrobacter insulae</name>
    <dbReference type="NCBI Taxonomy" id="2584124"/>
    <lineage>
        <taxon>Bacteria</taxon>
        <taxon>Pseudomonadati</taxon>
        <taxon>Pseudomonadota</taxon>
        <taxon>Alphaproteobacteria</taxon>
        <taxon>Sphingomonadales</taxon>
        <taxon>Erythrobacteraceae</taxon>
        <taxon>Erythrobacter/Porphyrobacter group</taxon>
        <taxon>Erythrobacter</taxon>
    </lineage>
</organism>
<dbReference type="AlphaFoldDB" id="A0A547PFF6"/>
<reference evidence="2 3" key="1">
    <citation type="submission" date="2019-06" db="EMBL/GenBank/DDBJ databases">
        <title>Erythrobacter insulae sp. nov., isolated from a tidal flat.</title>
        <authorList>
            <person name="Yoon J.-H."/>
        </authorList>
    </citation>
    <scope>NUCLEOTIDE SEQUENCE [LARGE SCALE GENOMIC DNA]</scope>
    <source>
        <strain evidence="2 3">JBTF-M21</strain>
    </source>
</reference>
<dbReference type="InterPro" id="IPR038694">
    <property type="entry name" value="DUF427_sf"/>
</dbReference>
<sequence>MFGHPDPDPIGPGQESVWDYPRPAICEPTPRRIQIIHNNIVLADSTQAWRTLETSHPPTYYIPPADVRLECLEPNAKRSLCEWKGQARYWDVVMDSGRLAGAAWSYPAPTPSFAGIKDHLAFYPDPFDQCLVDGEVITPQPGQFYGGWISQYEAGPFKGGPGSRFW</sequence>
<dbReference type="PANTHER" id="PTHR43058:SF1">
    <property type="entry name" value="DUF427 DOMAIN-CONTAINING PROTEIN"/>
    <property type="match status" value="1"/>
</dbReference>